<evidence type="ECO:0000313" key="1">
    <source>
        <dbReference type="EMBL" id="QHU18426.1"/>
    </source>
</evidence>
<name>A0A6C0KMQ5_9ZZZZ</name>
<reference evidence="1" key="1">
    <citation type="journal article" date="2020" name="Nature">
        <title>Giant virus diversity and host interactions through global metagenomics.</title>
        <authorList>
            <person name="Schulz F."/>
            <person name="Roux S."/>
            <person name="Paez-Espino D."/>
            <person name="Jungbluth S."/>
            <person name="Walsh D.A."/>
            <person name="Denef V.J."/>
            <person name="McMahon K.D."/>
            <person name="Konstantinidis K.T."/>
            <person name="Eloe-Fadrosh E.A."/>
            <person name="Kyrpides N.C."/>
            <person name="Woyke T."/>
        </authorList>
    </citation>
    <scope>NUCLEOTIDE SEQUENCE</scope>
    <source>
        <strain evidence="1">GVMAG-S-3300013006-138</strain>
    </source>
</reference>
<protein>
    <submittedName>
        <fullName evidence="1">Uncharacterized protein</fullName>
    </submittedName>
</protein>
<sequence>MIEIFIIFTVLFFIAVLFYKQANEQFEILQIQADRIHELPTLYVDRSPIVISDFQLPNLGTEQELQKRPNILQMSIAPNLSLQQLLASPNALQTFPFTPKTASFLSKESGLHIWFEHHLYQQLLPSPYTKFLYSFKTSLWPNHRGLFKTTGFQTLIMPTQGTASVSLLLSKMVPYLPTRWQGRQFHSLTPQDTPLLNQIKFMEIKLRKGNILLLPAHLIVDIRSIDSAWCFIGEVHHPISILA</sequence>
<organism evidence="1">
    <name type="scientific">viral metagenome</name>
    <dbReference type="NCBI Taxonomy" id="1070528"/>
    <lineage>
        <taxon>unclassified sequences</taxon>
        <taxon>metagenomes</taxon>
        <taxon>organismal metagenomes</taxon>
    </lineage>
</organism>
<dbReference type="AlphaFoldDB" id="A0A6C0KMQ5"/>
<proteinExistence type="predicted"/>
<dbReference type="EMBL" id="MN740931">
    <property type="protein sequence ID" value="QHU18426.1"/>
    <property type="molecule type" value="Genomic_DNA"/>
</dbReference>
<accession>A0A6C0KMQ5</accession>